<evidence type="ECO:0000313" key="1">
    <source>
        <dbReference type="EMBL" id="PAB60522.1"/>
    </source>
</evidence>
<protein>
    <submittedName>
        <fullName evidence="1">Uncharacterized protein</fullName>
    </submittedName>
</protein>
<accession>A0A267MM86</accession>
<comment type="caution">
    <text evidence="1">The sequence shown here is derived from an EMBL/GenBank/DDBJ whole genome shotgun (WGS) entry which is preliminary data.</text>
</comment>
<dbReference type="Pfam" id="PF11148">
    <property type="entry name" value="DUF2922"/>
    <property type="match status" value="1"/>
</dbReference>
<evidence type="ECO:0000313" key="2">
    <source>
        <dbReference type="Proteomes" id="UP000216024"/>
    </source>
</evidence>
<dbReference type="OrthoDB" id="9795264at2"/>
<dbReference type="Proteomes" id="UP000216024">
    <property type="component" value="Unassembled WGS sequence"/>
</dbReference>
<organism evidence="1 2">
    <name type="scientific">Anaeromicrobium sediminis</name>
    <dbReference type="NCBI Taxonomy" id="1478221"/>
    <lineage>
        <taxon>Bacteria</taxon>
        <taxon>Bacillati</taxon>
        <taxon>Bacillota</taxon>
        <taxon>Clostridia</taxon>
        <taxon>Peptostreptococcales</taxon>
        <taxon>Thermotaleaceae</taxon>
        <taxon>Anaeromicrobium</taxon>
    </lineage>
</organism>
<proteinExistence type="predicted"/>
<dbReference type="InterPro" id="IPR021321">
    <property type="entry name" value="DUF2922"/>
</dbReference>
<dbReference type="EMBL" id="NIBG01000002">
    <property type="protein sequence ID" value="PAB60522.1"/>
    <property type="molecule type" value="Genomic_DNA"/>
</dbReference>
<name>A0A267MM86_9FIRM</name>
<reference evidence="1 2" key="1">
    <citation type="submission" date="2017-06" db="EMBL/GenBank/DDBJ databases">
        <title>Draft genome sequence of anaerobic fermentative bacterium Anaeromicrobium sediminis DY2726D isolated from West Pacific Ocean sediments.</title>
        <authorList>
            <person name="Zeng X."/>
        </authorList>
    </citation>
    <scope>NUCLEOTIDE SEQUENCE [LARGE SCALE GENOMIC DNA]</scope>
    <source>
        <strain evidence="1 2">DY2726D</strain>
    </source>
</reference>
<sequence>MTLLSKDNVRNQVTKEEVEGAKKYFIHKNVFKTENEKLKEIDSAHVGELI</sequence>
<gene>
    <name evidence="1" type="ORF">CCE28_02985</name>
</gene>
<keyword evidence="2" id="KW-1185">Reference proteome</keyword>
<dbReference type="AlphaFoldDB" id="A0A267MM86"/>